<comment type="similarity">
    <text evidence="1">Belongs to the peptidase C14B family.</text>
</comment>
<reference evidence="5 6" key="1">
    <citation type="journal article" date="2013" name="PLoS ONE">
        <title>Predicting the Proteins of Angomonas deanei, Strigomonas culicis and Their Respective Endosymbionts Reveals New Aspects of the Trypanosomatidae Family.</title>
        <authorList>
            <person name="Motta M.C."/>
            <person name="Martins A.C."/>
            <person name="de Souza S.S."/>
            <person name="Catta-Preta C.M."/>
            <person name="Silva R."/>
            <person name="Klein C.C."/>
            <person name="de Almeida L.G."/>
            <person name="de Lima Cunha O."/>
            <person name="Ciapina L.P."/>
            <person name="Brocchi M."/>
            <person name="Colabardini A.C."/>
            <person name="de Araujo Lima B."/>
            <person name="Machado C.R."/>
            <person name="de Almeida Soares C.M."/>
            <person name="Probst C.M."/>
            <person name="de Menezes C.B."/>
            <person name="Thompson C.E."/>
            <person name="Bartholomeu D.C."/>
            <person name="Gradia D.F."/>
            <person name="Pavoni D.P."/>
            <person name="Grisard E.C."/>
            <person name="Fantinatti-Garboggini F."/>
            <person name="Marchini F.K."/>
            <person name="Rodrigues-Luiz G.F."/>
            <person name="Wagner G."/>
            <person name="Goldman G.H."/>
            <person name="Fietto J.L."/>
            <person name="Elias M.C."/>
            <person name="Goldman M.H."/>
            <person name="Sagot M.F."/>
            <person name="Pereira M."/>
            <person name="Stoco P.H."/>
            <person name="de Mendonca-Neto R.P."/>
            <person name="Teixeira S.M."/>
            <person name="Maciel T.E."/>
            <person name="de Oliveira Mendes T.A."/>
            <person name="Urmenyi T.P."/>
            <person name="de Souza W."/>
            <person name="Schenkman S."/>
            <person name="de Vasconcelos A.T."/>
        </authorList>
    </citation>
    <scope>NUCLEOTIDE SEQUENCE [LARGE SCALE GENOMIC DNA]</scope>
</reference>
<dbReference type="GO" id="GO:0006508">
    <property type="term" value="P:proteolysis"/>
    <property type="evidence" value="ECO:0007669"/>
    <property type="project" value="InterPro"/>
</dbReference>
<dbReference type="InterPro" id="IPR029071">
    <property type="entry name" value="Ubiquitin-like_domsf"/>
</dbReference>
<comment type="caution">
    <text evidence="5">The sequence shown here is derived from an EMBL/GenBank/DDBJ whole genome shotgun (WGS) entry which is preliminary data.</text>
</comment>
<keyword evidence="6" id="KW-1185">Reference proteome</keyword>
<evidence type="ECO:0000259" key="4">
    <source>
        <dbReference type="Pfam" id="PF00656"/>
    </source>
</evidence>
<feature type="domain" description="Peptidase C14 caspase" evidence="4">
    <location>
        <begin position="121"/>
        <end position="377"/>
    </location>
</feature>
<feature type="transmembrane region" description="Helical" evidence="3">
    <location>
        <begin position="51"/>
        <end position="74"/>
    </location>
</feature>
<keyword evidence="3" id="KW-1133">Transmembrane helix</keyword>
<evidence type="ECO:0000313" key="5">
    <source>
        <dbReference type="EMBL" id="EPY21874.1"/>
    </source>
</evidence>
<keyword evidence="3" id="KW-0472">Membrane</keyword>
<dbReference type="EMBL" id="ATMH01008450">
    <property type="protein sequence ID" value="EPY21874.1"/>
    <property type="molecule type" value="Genomic_DNA"/>
</dbReference>
<feature type="compositionally biased region" description="Basic residues" evidence="2">
    <location>
        <begin position="558"/>
        <end position="575"/>
    </location>
</feature>
<dbReference type="InterPro" id="IPR011600">
    <property type="entry name" value="Pept_C14_caspase"/>
</dbReference>
<dbReference type="AlphaFoldDB" id="S9TZ51"/>
<feature type="region of interest" description="Disordered" evidence="2">
    <location>
        <begin position="558"/>
        <end position="609"/>
    </location>
</feature>
<evidence type="ECO:0000256" key="3">
    <source>
        <dbReference type="SAM" id="Phobius"/>
    </source>
</evidence>
<dbReference type="PANTHER" id="PTHR48104:SF30">
    <property type="entry name" value="METACASPASE-1"/>
    <property type="match status" value="1"/>
</dbReference>
<gene>
    <name evidence="5" type="ORF">STCU_08450</name>
</gene>
<organism evidence="5 6">
    <name type="scientific">Strigomonas culicis</name>
    <dbReference type="NCBI Taxonomy" id="28005"/>
    <lineage>
        <taxon>Eukaryota</taxon>
        <taxon>Discoba</taxon>
        <taxon>Euglenozoa</taxon>
        <taxon>Kinetoplastea</taxon>
        <taxon>Metakinetoplastina</taxon>
        <taxon>Trypanosomatida</taxon>
        <taxon>Trypanosomatidae</taxon>
        <taxon>Strigomonadinae</taxon>
        <taxon>Strigomonas</taxon>
    </lineage>
</organism>
<accession>S9TZ51</accession>
<dbReference type="Gene3D" id="3.40.50.12660">
    <property type="match status" value="1"/>
</dbReference>
<dbReference type="OrthoDB" id="3223806at2759"/>
<dbReference type="Gene3D" id="3.10.20.90">
    <property type="entry name" value="Phosphatidylinositol 3-kinase Catalytic Subunit, Chain A, domain 1"/>
    <property type="match status" value="1"/>
</dbReference>
<dbReference type="Pfam" id="PF00656">
    <property type="entry name" value="Peptidase_C14"/>
    <property type="match status" value="1"/>
</dbReference>
<proteinExistence type="inferred from homology"/>
<evidence type="ECO:0000313" key="6">
    <source>
        <dbReference type="Proteomes" id="UP000015354"/>
    </source>
</evidence>
<dbReference type="GO" id="GO:0004197">
    <property type="term" value="F:cysteine-type endopeptidase activity"/>
    <property type="evidence" value="ECO:0007669"/>
    <property type="project" value="InterPro"/>
</dbReference>
<dbReference type="Proteomes" id="UP000015354">
    <property type="component" value="Unassembled WGS sequence"/>
</dbReference>
<protein>
    <submittedName>
        <fullName evidence="5">Metacaspase 5</fullName>
    </submittedName>
</protein>
<keyword evidence="3" id="KW-0812">Transmembrane</keyword>
<dbReference type="GO" id="GO:0005737">
    <property type="term" value="C:cytoplasm"/>
    <property type="evidence" value="ECO:0007669"/>
    <property type="project" value="TreeGrafter"/>
</dbReference>
<sequence>MPYMPLHVEVLCVTTKRIIIILPQAFLADVINLFVLKYLLVLQLSPLQGVLFVFVFIYITFCCPSQLLSVAAMLTGGYTPAIKVERPERLDVHEVKAAATSGINSFVPFETDTPYTGGKVRALFMGCNYTGQDAELSGCVNDVHQVLETMEEIDFPIQECAVLVDDPTFPNVSDSPTLENMKKYMAWLVADAAAGDVLYLHYSGHGGRIEAQHDTKEAYDSCVVPVDYQTKGTILDDDLFLLLVKPLPAGVRLTCVFDCCHSASMLDLPFSFIATADIPETKEDETSYTMKQVRDDNYSHGDVLMLSGCTDEGTSADVSNTATFGGDVQGAGGAATQGFCNFLENEHGAKYYGAIMRTRKLLSDKGFQQVPQLTSSKPLNLDKAFSLFGAFTVDDKLMDQCVPDEFKESAPTIDGIPPRFRHDGMHDFDPAARPSGAAPPRKHPSRWSNSGWAQSHPDHRADHRMGHRPPPEFFVPDLRQKKFVVNPLISLERFVDEMKRLVEADVRQPLRYYVGTTPLEALLAEHATMQEAYNHYKDEDEFLYITYTTLAAPPSAHHHGMFKRTHVPPTRKKQSSRALDLGKVPVIVERMDLPPPPPRGRRPVTQTPE</sequence>
<feature type="compositionally biased region" description="Basic and acidic residues" evidence="2">
    <location>
        <begin position="420"/>
        <end position="430"/>
    </location>
</feature>
<dbReference type="PANTHER" id="PTHR48104">
    <property type="entry name" value="METACASPASE-4"/>
    <property type="match status" value="1"/>
</dbReference>
<feature type="region of interest" description="Disordered" evidence="2">
    <location>
        <begin position="408"/>
        <end position="472"/>
    </location>
</feature>
<feature type="transmembrane region" description="Helical" evidence="3">
    <location>
        <begin position="20"/>
        <end position="39"/>
    </location>
</feature>
<name>S9TZ51_9TRYP</name>
<dbReference type="SUPFAM" id="SSF54236">
    <property type="entry name" value="Ubiquitin-like"/>
    <property type="match status" value="1"/>
</dbReference>
<dbReference type="InterPro" id="IPR050452">
    <property type="entry name" value="Metacaspase"/>
</dbReference>
<evidence type="ECO:0000256" key="2">
    <source>
        <dbReference type="SAM" id="MobiDB-lite"/>
    </source>
</evidence>
<evidence type="ECO:0000256" key="1">
    <source>
        <dbReference type="ARBA" id="ARBA00009005"/>
    </source>
</evidence>